<proteinExistence type="predicted"/>
<evidence type="ECO:0008006" key="3">
    <source>
        <dbReference type="Google" id="ProtNLM"/>
    </source>
</evidence>
<sequence length="164" mass="18038">MSQIEELNEFLRWPDPLGDDYQLTEVDAPEDWAQAFTATCKGEQIGTVLVQFITRTPLDASYPAGVRDRLVKVVDAEDEAVGPEALQLTAEKLFAQDPELRRIVLATPVDDVPQIARGEAAGFRYVVDVDVKGGPGQVDELSLLAAEPAWVIEESKHLDDVPTH</sequence>
<comment type="caution">
    <text evidence="1">The sequence shown here is derived from an EMBL/GenBank/DDBJ whole genome shotgun (WGS) entry which is preliminary data.</text>
</comment>
<keyword evidence="2" id="KW-1185">Reference proteome</keyword>
<dbReference type="InterPro" id="IPR016181">
    <property type="entry name" value="Acyl_CoA_acyltransferase"/>
</dbReference>
<dbReference type="Proteomes" id="UP001589862">
    <property type="component" value="Unassembled WGS sequence"/>
</dbReference>
<dbReference type="RefSeq" id="WP_377459525.1">
    <property type="nucleotide sequence ID" value="NZ_JBHLUB010000030.1"/>
</dbReference>
<evidence type="ECO:0000313" key="1">
    <source>
        <dbReference type="EMBL" id="MFC0582398.1"/>
    </source>
</evidence>
<accession>A0ABV6PBC4</accession>
<organism evidence="1 2">
    <name type="scientific">Micrococcoides hystricis</name>
    <dbReference type="NCBI Taxonomy" id="1572761"/>
    <lineage>
        <taxon>Bacteria</taxon>
        <taxon>Bacillati</taxon>
        <taxon>Actinomycetota</taxon>
        <taxon>Actinomycetes</taxon>
        <taxon>Micrococcales</taxon>
        <taxon>Micrococcaceae</taxon>
        <taxon>Micrococcoides</taxon>
    </lineage>
</organism>
<dbReference type="SUPFAM" id="SSF55729">
    <property type="entry name" value="Acyl-CoA N-acyltransferases (Nat)"/>
    <property type="match status" value="1"/>
</dbReference>
<gene>
    <name evidence="1" type="ORF">ACFFFR_08400</name>
</gene>
<protein>
    <recommendedName>
        <fullName evidence="3">N-acetyltransferase</fullName>
    </recommendedName>
</protein>
<dbReference type="Gene3D" id="3.40.630.30">
    <property type="match status" value="1"/>
</dbReference>
<evidence type="ECO:0000313" key="2">
    <source>
        <dbReference type="Proteomes" id="UP001589862"/>
    </source>
</evidence>
<name>A0ABV6PBC4_9MICC</name>
<reference evidence="1 2" key="1">
    <citation type="submission" date="2024-09" db="EMBL/GenBank/DDBJ databases">
        <authorList>
            <person name="Sun Q."/>
            <person name="Mori K."/>
        </authorList>
    </citation>
    <scope>NUCLEOTIDE SEQUENCE [LARGE SCALE GENOMIC DNA]</scope>
    <source>
        <strain evidence="1 2">NCAIM B.02604</strain>
    </source>
</reference>
<dbReference type="EMBL" id="JBHLUB010000030">
    <property type="protein sequence ID" value="MFC0582398.1"/>
    <property type="molecule type" value="Genomic_DNA"/>
</dbReference>